<accession>A0A840ER07</accession>
<dbReference type="InterPro" id="IPR039424">
    <property type="entry name" value="SBP_5"/>
</dbReference>
<evidence type="ECO:0000313" key="5">
    <source>
        <dbReference type="EMBL" id="MBB4117776.1"/>
    </source>
</evidence>
<dbReference type="GO" id="GO:1904680">
    <property type="term" value="F:peptide transmembrane transporter activity"/>
    <property type="evidence" value="ECO:0007669"/>
    <property type="project" value="TreeGrafter"/>
</dbReference>
<evidence type="ECO:0000256" key="3">
    <source>
        <dbReference type="ARBA" id="ARBA00022729"/>
    </source>
</evidence>
<keyword evidence="2" id="KW-0813">Transport</keyword>
<organism evidence="5 6">
    <name type="scientific">Mesonia hippocampi</name>
    <dbReference type="NCBI Taxonomy" id="1628250"/>
    <lineage>
        <taxon>Bacteria</taxon>
        <taxon>Pseudomonadati</taxon>
        <taxon>Bacteroidota</taxon>
        <taxon>Flavobacteriia</taxon>
        <taxon>Flavobacteriales</taxon>
        <taxon>Flavobacteriaceae</taxon>
        <taxon>Mesonia</taxon>
    </lineage>
</organism>
<evidence type="ECO:0000256" key="1">
    <source>
        <dbReference type="ARBA" id="ARBA00005695"/>
    </source>
</evidence>
<dbReference type="InterPro" id="IPR000914">
    <property type="entry name" value="SBP_5_dom"/>
</dbReference>
<dbReference type="Gene3D" id="3.40.190.10">
    <property type="entry name" value="Periplasmic binding protein-like II"/>
    <property type="match status" value="1"/>
</dbReference>
<dbReference type="GO" id="GO:0043190">
    <property type="term" value="C:ATP-binding cassette (ABC) transporter complex"/>
    <property type="evidence" value="ECO:0007669"/>
    <property type="project" value="InterPro"/>
</dbReference>
<dbReference type="Gene3D" id="3.90.76.10">
    <property type="entry name" value="Dipeptide-binding Protein, Domain 1"/>
    <property type="match status" value="1"/>
</dbReference>
<dbReference type="Gene3D" id="3.10.105.10">
    <property type="entry name" value="Dipeptide-binding Protein, Domain 3"/>
    <property type="match status" value="1"/>
</dbReference>
<dbReference type="InterPro" id="IPR030678">
    <property type="entry name" value="Peptide/Ni-bd"/>
</dbReference>
<proteinExistence type="inferred from homology"/>
<dbReference type="CDD" id="cd00995">
    <property type="entry name" value="PBP2_NikA_DppA_OppA_like"/>
    <property type="match status" value="1"/>
</dbReference>
<comment type="similarity">
    <text evidence="1">Belongs to the bacterial solute-binding protein 5 family.</text>
</comment>
<dbReference type="GO" id="GO:0030288">
    <property type="term" value="C:outer membrane-bounded periplasmic space"/>
    <property type="evidence" value="ECO:0007669"/>
    <property type="project" value="UniProtKB-ARBA"/>
</dbReference>
<dbReference type="GO" id="GO:0015833">
    <property type="term" value="P:peptide transport"/>
    <property type="evidence" value="ECO:0007669"/>
    <property type="project" value="TreeGrafter"/>
</dbReference>
<dbReference type="AlphaFoldDB" id="A0A840ER07"/>
<name>A0A840ER07_9FLAO</name>
<dbReference type="SUPFAM" id="SSF53850">
    <property type="entry name" value="Periplasmic binding protein-like II"/>
    <property type="match status" value="1"/>
</dbReference>
<comment type="caution">
    <text evidence="5">The sequence shown here is derived from an EMBL/GenBank/DDBJ whole genome shotgun (WGS) entry which is preliminary data.</text>
</comment>
<evidence type="ECO:0000313" key="6">
    <source>
        <dbReference type="Proteomes" id="UP000553034"/>
    </source>
</evidence>
<feature type="domain" description="Solute-binding protein family 5" evidence="4">
    <location>
        <begin position="78"/>
        <end position="451"/>
    </location>
</feature>
<gene>
    <name evidence="5" type="ORF">GGR32_000048</name>
</gene>
<dbReference type="PROSITE" id="PS51257">
    <property type="entry name" value="PROKAR_LIPOPROTEIN"/>
    <property type="match status" value="1"/>
</dbReference>
<reference evidence="5 6" key="1">
    <citation type="submission" date="2020-08" db="EMBL/GenBank/DDBJ databases">
        <title>Genomic Encyclopedia of Type Strains, Phase IV (KMG-IV): sequencing the most valuable type-strain genomes for metagenomic binning, comparative biology and taxonomic classification.</title>
        <authorList>
            <person name="Goeker M."/>
        </authorList>
    </citation>
    <scope>NUCLEOTIDE SEQUENCE [LARGE SCALE GENOMIC DNA]</scope>
    <source>
        <strain evidence="5 6">DSM 29568</strain>
    </source>
</reference>
<dbReference type="PANTHER" id="PTHR30290">
    <property type="entry name" value="PERIPLASMIC BINDING COMPONENT OF ABC TRANSPORTER"/>
    <property type="match status" value="1"/>
</dbReference>
<dbReference type="PIRSF" id="PIRSF002741">
    <property type="entry name" value="MppA"/>
    <property type="match status" value="1"/>
</dbReference>
<keyword evidence="3" id="KW-0732">Signal</keyword>
<keyword evidence="6" id="KW-1185">Reference proteome</keyword>
<sequence>MKTFFRNIPVNRLVLGLSLCLFFACKEDSKLTKDHLVFRYNEHANISSLDPAFAKDQRNIWACNQLYNSLVRLNDSLQVEPDLAKTWNISEDQKTYTFFLQKEVFFHQHPIFGKDSTRAFLAKDVVYSFNRLRSPKIASPGSWVMQSVEEVIAINDSVVKIRLKEAFPAFLGLLSMKFCSVVPTEMENLDFRSSPIGTGPFYFKRWKANEKLVFRKNKRYFEKDENGEQLPYLEAVAITFLPDKQSEFLQFIQGNLDFLSGLDPSYKDEIITAKGKLRKKHASKIAMQKTPYLNTEYLGIFLEGNNPALASAKIRKAINIGFDRQKMVTYLRNGIGIPANYGFIPKGLPGFSDKIYYTYQPEKAKALVTAYHKETGKTPQIKISTNASYLDLCEYIQQELRHIGIQVEIEIMTPSTLRQQRSAGKLESFRASWIADYPDAENYLSLFYSKNFSPNGPNYTHFSDSAFDALYEKAKYTDDSNKRQQLYKQMDAIIMNKAPIVPLYYDEVVRFKQSNVQGLGINPINLLNLSRVKKTPGN</sequence>
<dbReference type="RefSeq" id="WP_221403664.1">
    <property type="nucleotide sequence ID" value="NZ_JACIFO010000001.1"/>
</dbReference>
<evidence type="ECO:0000259" key="4">
    <source>
        <dbReference type="Pfam" id="PF00496"/>
    </source>
</evidence>
<dbReference type="PANTHER" id="PTHR30290:SF9">
    <property type="entry name" value="OLIGOPEPTIDE-BINDING PROTEIN APPA"/>
    <property type="match status" value="1"/>
</dbReference>
<dbReference type="Proteomes" id="UP000553034">
    <property type="component" value="Unassembled WGS sequence"/>
</dbReference>
<dbReference type="EMBL" id="JACIFO010000001">
    <property type="protein sequence ID" value="MBB4117776.1"/>
    <property type="molecule type" value="Genomic_DNA"/>
</dbReference>
<evidence type="ECO:0000256" key="2">
    <source>
        <dbReference type="ARBA" id="ARBA00022448"/>
    </source>
</evidence>
<dbReference type="Pfam" id="PF00496">
    <property type="entry name" value="SBP_bac_5"/>
    <property type="match status" value="1"/>
</dbReference>
<protein>
    <submittedName>
        <fullName evidence="5">Peptide/nickel transport system substrate-binding protein</fullName>
    </submittedName>
</protein>